<sequence length="89" mass="9889">MNICRYRCLSVVVISARAVMSRRICTRTYVCPAEVVCGYFGDWFYRVGNGTRVRLLYARPSTYSSSSSSSSSFSSSSLSFSSITDCTYA</sequence>
<protein>
    <recommendedName>
        <fullName evidence="4">Secreted protein</fullName>
    </recommendedName>
</protein>
<dbReference type="Proteomes" id="UP001430953">
    <property type="component" value="Unassembled WGS sequence"/>
</dbReference>
<evidence type="ECO:0000313" key="3">
    <source>
        <dbReference type="Proteomes" id="UP001430953"/>
    </source>
</evidence>
<evidence type="ECO:0008006" key="4">
    <source>
        <dbReference type="Google" id="ProtNLM"/>
    </source>
</evidence>
<reference evidence="2 3" key="1">
    <citation type="submission" date="2023-03" db="EMBL/GenBank/DDBJ databases">
        <title>High recombination rates correlate with genetic variation in Cardiocondyla obscurior ants.</title>
        <authorList>
            <person name="Errbii M."/>
        </authorList>
    </citation>
    <scope>NUCLEOTIDE SEQUENCE [LARGE SCALE GENOMIC DNA]</scope>
    <source>
        <strain evidence="2">Alpha-2009</strain>
        <tissue evidence="2">Whole body</tissue>
    </source>
</reference>
<evidence type="ECO:0000313" key="2">
    <source>
        <dbReference type="EMBL" id="KAL0128745.1"/>
    </source>
</evidence>
<keyword evidence="3" id="KW-1185">Reference proteome</keyword>
<proteinExistence type="predicted"/>
<feature type="compositionally biased region" description="Low complexity" evidence="1">
    <location>
        <begin position="64"/>
        <end position="82"/>
    </location>
</feature>
<feature type="region of interest" description="Disordered" evidence="1">
    <location>
        <begin position="61"/>
        <end position="89"/>
    </location>
</feature>
<dbReference type="AlphaFoldDB" id="A0AAW2GNV9"/>
<organism evidence="2 3">
    <name type="scientific">Cardiocondyla obscurior</name>
    <dbReference type="NCBI Taxonomy" id="286306"/>
    <lineage>
        <taxon>Eukaryota</taxon>
        <taxon>Metazoa</taxon>
        <taxon>Ecdysozoa</taxon>
        <taxon>Arthropoda</taxon>
        <taxon>Hexapoda</taxon>
        <taxon>Insecta</taxon>
        <taxon>Pterygota</taxon>
        <taxon>Neoptera</taxon>
        <taxon>Endopterygota</taxon>
        <taxon>Hymenoptera</taxon>
        <taxon>Apocrita</taxon>
        <taxon>Aculeata</taxon>
        <taxon>Formicoidea</taxon>
        <taxon>Formicidae</taxon>
        <taxon>Myrmicinae</taxon>
        <taxon>Cardiocondyla</taxon>
    </lineage>
</organism>
<dbReference type="EMBL" id="JADYXP020000003">
    <property type="protein sequence ID" value="KAL0128745.1"/>
    <property type="molecule type" value="Genomic_DNA"/>
</dbReference>
<comment type="caution">
    <text evidence="2">The sequence shown here is derived from an EMBL/GenBank/DDBJ whole genome shotgun (WGS) entry which is preliminary data.</text>
</comment>
<gene>
    <name evidence="2" type="ORF">PUN28_003850</name>
</gene>
<evidence type="ECO:0000256" key="1">
    <source>
        <dbReference type="SAM" id="MobiDB-lite"/>
    </source>
</evidence>
<accession>A0AAW2GNV9</accession>
<name>A0AAW2GNV9_9HYME</name>